<organism evidence="2 3">
    <name type="scientific">Streptomyces sodiiphilus</name>
    <dbReference type="NCBI Taxonomy" id="226217"/>
    <lineage>
        <taxon>Bacteria</taxon>
        <taxon>Bacillati</taxon>
        <taxon>Actinomycetota</taxon>
        <taxon>Actinomycetes</taxon>
        <taxon>Kitasatosporales</taxon>
        <taxon>Streptomycetaceae</taxon>
        <taxon>Streptomyces</taxon>
    </lineage>
</organism>
<comment type="caution">
    <text evidence="2">The sequence shown here is derived from an EMBL/GenBank/DDBJ whole genome shotgun (WGS) entry which is preliminary data.</text>
</comment>
<reference evidence="2 3" key="1">
    <citation type="journal article" date="2019" name="Int. J. Syst. Evol. Microbiol.">
        <title>The Global Catalogue of Microorganisms (GCM) 10K type strain sequencing project: providing services to taxonomists for standard genome sequencing and annotation.</title>
        <authorList>
            <consortium name="The Broad Institute Genomics Platform"/>
            <consortium name="The Broad Institute Genome Sequencing Center for Infectious Disease"/>
            <person name="Wu L."/>
            <person name="Ma J."/>
        </authorList>
    </citation>
    <scope>NUCLEOTIDE SEQUENCE [LARGE SCALE GENOMIC DNA]</scope>
    <source>
        <strain evidence="2 3">JCM 13581</strain>
    </source>
</reference>
<evidence type="ECO:0000313" key="3">
    <source>
        <dbReference type="Proteomes" id="UP001501303"/>
    </source>
</evidence>
<proteinExistence type="predicted"/>
<evidence type="ECO:0000313" key="2">
    <source>
        <dbReference type="EMBL" id="GAA1922271.1"/>
    </source>
</evidence>
<name>A0ABN2PJN3_9ACTN</name>
<gene>
    <name evidence="2" type="ORF">GCM10009716_33540</name>
</gene>
<keyword evidence="3" id="KW-1185">Reference proteome</keyword>
<dbReference type="EMBL" id="BAAAMJ010000032">
    <property type="protein sequence ID" value="GAA1922271.1"/>
    <property type="molecule type" value="Genomic_DNA"/>
</dbReference>
<accession>A0ABN2PJN3</accession>
<sequence length="50" mass="5499">MTEQPHAPATEHDDTETAADDAIPTLAELNAQREALSARITDHFNQLRGQ</sequence>
<dbReference type="RefSeq" id="WP_344263140.1">
    <property type="nucleotide sequence ID" value="NZ_BAAAMJ010000032.1"/>
</dbReference>
<evidence type="ECO:0008006" key="4">
    <source>
        <dbReference type="Google" id="ProtNLM"/>
    </source>
</evidence>
<feature type="region of interest" description="Disordered" evidence="1">
    <location>
        <begin position="1"/>
        <end position="25"/>
    </location>
</feature>
<protein>
    <recommendedName>
        <fullName evidence="4">Nucleotide exchange factor GrpE</fullName>
    </recommendedName>
</protein>
<evidence type="ECO:0000256" key="1">
    <source>
        <dbReference type="SAM" id="MobiDB-lite"/>
    </source>
</evidence>
<dbReference type="Proteomes" id="UP001501303">
    <property type="component" value="Unassembled WGS sequence"/>
</dbReference>